<dbReference type="InterPro" id="IPR003367">
    <property type="entry name" value="Thrombospondin_3-like_rpt"/>
</dbReference>
<dbReference type="RefSeq" id="WP_188811601.1">
    <property type="nucleotide sequence ID" value="NZ_BMHT01000002.1"/>
</dbReference>
<dbReference type="EMBL" id="BMHT01000002">
    <property type="protein sequence ID" value="GGF00991.1"/>
    <property type="molecule type" value="Genomic_DNA"/>
</dbReference>
<feature type="region of interest" description="Disordered" evidence="6">
    <location>
        <begin position="504"/>
        <end position="557"/>
    </location>
</feature>
<dbReference type="SUPFAM" id="SSF103647">
    <property type="entry name" value="TSP type-3 repeat"/>
    <property type="match status" value="2"/>
</dbReference>
<dbReference type="InterPro" id="IPR036737">
    <property type="entry name" value="OmpA-like_sf"/>
</dbReference>
<reference evidence="10" key="1">
    <citation type="journal article" date="2019" name="Int. J. Syst. Evol. Microbiol.">
        <title>The Global Catalogue of Microorganisms (GCM) 10K type strain sequencing project: providing services to taxonomists for standard genome sequencing and annotation.</title>
        <authorList>
            <consortium name="The Broad Institute Genomics Platform"/>
            <consortium name="The Broad Institute Genome Sequencing Center for Infectious Disease"/>
            <person name="Wu L."/>
            <person name="Ma J."/>
        </authorList>
    </citation>
    <scope>NUCLEOTIDE SEQUENCE [LARGE SCALE GENOMIC DNA]</scope>
    <source>
        <strain evidence="10">CGMCC 1.15197</strain>
    </source>
</reference>
<evidence type="ECO:0000259" key="8">
    <source>
        <dbReference type="PROSITE" id="PS51123"/>
    </source>
</evidence>
<dbReference type="InterPro" id="IPR028974">
    <property type="entry name" value="TSP_type-3_rpt"/>
</dbReference>
<evidence type="ECO:0000313" key="10">
    <source>
        <dbReference type="Proteomes" id="UP000632273"/>
    </source>
</evidence>
<gene>
    <name evidence="9" type="ORF">GCM10011383_09740</name>
</gene>
<feature type="compositionally biased region" description="Basic residues" evidence="6">
    <location>
        <begin position="519"/>
        <end position="548"/>
    </location>
</feature>
<keyword evidence="4" id="KW-0998">Cell outer membrane</keyword>
<protein>
    <recommendedName>
        <fullName evidence="8">OmpA-like domain-containing protein</fullName>
    </recommendedName>
</protein>
<evidence type="ECO:0000256" key="6">
    <source>
        <dbReference type="SAM" id="MobiDB-lite"/>
    </source>
</evidence>
<evidence type="ECO:0000256" key="7">
    <source>
        <dbReference type="SAM" id="SignalP"/>
    </source>
</evidence>
<dbReference type="Gene3D" id="3.30.1330.60">
    <property type="entry name" value="OmpA-like domain"/>
    <property type="match status" value="1"/>
</dbReference>
<evidence type="ECO:0000256" key="1">
    <source>
        <dbReference type="ARBA" id="ARBA00004442"/>
    </source>
</evidence>
<comment type="caution">
    <text evidence="9">The sequence shown here is derived from an EMBL/GenBank/DDBJ whole genome shotgun (WGS) entry which is preliminary data.</text>
</comment>
<dbReference type="Gene3D" id="4.10.1080.10">
    <property type="entry name" value="TSP type-3 repeat"/>
    <property type="match status" value="2"/>
</dbReference>
<feature type="compositionally biased region" description="Acidic residues" evidence="6">
    <location>
        <begin position="275"/>
        <end position="287"/>
    </location>
</feature>
<evidence type="ECO:0000313" key="9">
    <source>
        <dbReference type="EMBL" id="GGF00991.1"/>
    </source>
</evidence>
<keyword evidence="3 5" id="KW-0472">Membrane</keyword>
<dbReference type="Pfam" id="PF00691">
    <property type="entry name" value="OmpA"/>
    <property type="match status" value="1"/>
</dbReference>
<dbReference type="CDD" id="cd07185">
    <property type="entry name" value="OmpA_C-like"/>
    <property type="match status" value="1"/>
</dbReference>
<keyword evidence="2 7" id="KW-0732">Signal</keyword>
<name>A0ABQ1TQF8_9BACT</name>
<sequence>MKHSLFNFPVLVFALAFLASRPFGAVAQTAERRTSIGLNVSVLQYRGNFGSDYWKFDDSRYAPGLAINQYLGKGLDLNAQIFYGQLTGRHSATSYFTTTLVNSNLGFKLKLNNGWALKENARIQPYLVAASGWTFASRAGLTDSSRINEEKGYIDVMAGAGINLRLGGGVSLFVQSSQHLPMHANLDGMREAPTPRWADRFLQHTVGLTFNLGQAPDADEDGVPDRLDQCPKTPADIEVDDHGCPLDDDQDGVPNYQDQCPSQPGKAELHGCPDADNDGVDDVDDACPDTPGSPELHGCPDTDQDGVSDTEDQCPNTPAGTEVDANGCPLPSAAPTEPATKAAVNADDTDGDGILNADDRCPERAGPASNHGCPEIQATVRQRLKEATKLIGFERNNATLLPSSYATLDTIAQILQQYPDYSLSIAGHTDSQGPAAYNLRLSRDRAASARRYLLAKGLADTRVEWRGYGINHPLATNNTEAGRARNRRVEFDLFLTGDPNAAQVKYGAEPTTPTTKKPLPAKRKAAPAKKSSAKKKTPVKRPVVKKKSTWGATPSGW</sequence>
<evidence type="ECO:0000256" key="5">
    <source>
        <dbReference type="PROSITE-ProRule" id="PRU00473"/>
    </source>
</evidence>
<dbReference type="Proteomes" id="UP000632273">
    <property type="component" value="Unassembled WGS sequence"/>
</dbReference>
<dbReference type="PANTHER" id="PTHR30329">
    <property type="entry name" value="STATOR ELEMENT OF FLAGELLAR MOTOR COMPLEX"/>
    <property type="match status" value="1"/>
</dbReference>
<organism evidence="9 10">
    <name type="scientific">Hymenobacter cavernae</name>
    <dbReference type="NCBI Taxonomy" id="2044852"/>
    <lineage>
        <taxon>Bacteria</taxon>
        <taxon>Pseudomonadati</taxon>
        <taxon>Bacteroidota</taxon>
        <taxon>Cytophagia</taxon>
        <taxon>Cytophagales</taxon>
        <taxon>Hymenobacteraceae</taxon>
        <taxon>Hymenobacter</taxon>
    </lineage>
</organism>
<feature type="chain" id="PRO_5045986036" description="OmpA-like domain-containing protein" evidence="7">
    <location>
        <begin position="28"/>
        <end position="557"/>
    </location>
</feature>
<feature type="domain" description="OmpA-like" evidence="8">
    <location>
        <begin position="380"/>
        <end position="497"/>
    </location>
</feature>
<dbReference type="PRINTS" id="PR01021">
    <property type="entry name" value="OMPADOMAIN"/>
</dbReference>
<dbReference type="InterPro" id="IPR006664">
    <property type="entry name" value="OMP_bac"/>
</dbReference>
<dbReference type="PROSITE" id="PS51123">
    <property type="entry name" value="OMPA_2"/>
    <property type="match status" value="1"/>
</dbReference>
<dbReference type="InterPro" id="IPR050330">
    <property type="entry name" value="Bact_OuterMem_StrucFunc"/>
</dbReference>
<accession>A0ABQ1TQF8</accession>
<evidence type="ECO:0000256" key="3">
    <source>
        <dbReference type="ARBA" id="ARBA00023136"/>
    </source>
</evidence>
<dbReference type="SUPFAM" id="SSF103088">
    <property type="entry name" value="OmpA-like"/>
    <property type="match status" value="1"/>
</dbReference>
<dbReference type="PANTHER" id="PTHR30329:SF21">
    <property type="entry name" value="LIPOPROTEIN YIAD-RELATED"/>
    <property type="match status" value="1"/>
</dbReference>
<dbReference type="InterPro" id="IPR006665">
    <property type="entry name" value="OmpA-like"/>
</dbReference>
<keyword evidence="10" id="KW-1185">Reference proteome</keyword>
<proteinExistence type="predicted"/>
<feature type="signal peptide" evidence="7">
    <location>
        <begin position="1"/>
        <end position="27"/>
    </location>
</feature>
<evidence type="ECO:0000256" key="2">
    <source>
        <dbReference type="ARBA" id="ARBA00022729"/>
    </source>
</evidence>
<feature type="region of interest" description="Disordered" evidence="6">
    <location>
        <begin position="213"/>
        <end position="327"/>
    </location>
</feature>
<evidence type="ECO:0000256" key="4">
    <source>
        <dbReference type="ARBA" id="ARBA00023237"/>
    </source>
</evidence>
<feature type="compositionally biased region" description="Acidic residues" evidence="6">
    <location>
        <begin position="302"/>
        <end position="312"/>
    </location>
</feature>
<dbReference type="Pfam" id="PF02412">
    <property type="entry name" value="TSP_3"/>
    <property type="match status" value="4"/>
</dbReference>
<comment type="subcellular location">
    <subcellularLocation>
        <location evidence="1">Cell outer membrane</location>
    </subcellularLocation>
</comment>